<dbReference type="InterPro" id="IPR036388">
    <property type="entry name" value="WH-like_DNA-bd_sf"/>
</dbReference>
<dbReference type="InterPro" id="IPR036390">
    <property type="entry name" value="WH_DNA-bd_sf"/>
</dbReference>
<evidence type="ECO:0000256" key="2">
    <source>
        <dbReference type="ARBA" id="ARBA00023125"/>
    </source>
</evidence>
<sequence length="255" mass="29743">MPKSKYQDIYQDLKRKIESDEYAYQSLLPSENLLIQNYSCSRNTVRRAIGRLVTDGYVQTMQGKGVRNIYRPIEQTAFTLGEIESFRESALRNGQTPATKVLLFTELSADETLGRRTGFAPGTELFYLQRLHCLDGIPLIMNHNYFLKESMPNLTKEIAEVSIYDYLEQTLHMTIVSSRRIMTVEKISEIDEKYLRLNAEEYNCMAVVSSFTYNSDGIMFEYTQSRHRPDYFRFQDHAVRKPPQAHERTANHYSL</sequence>
<keyword evidence="2" id="KW-0238">DNA-binding</keyword>
<keyword evidence="6" id="KW-1185">Reference proteome</keyword>
<dbReference type="AlphaFoldDB" id="N2ANE1"/>
<dbReference type="PATRIC" id="fig|1235802.3.peg.2412"/>
<reference evidence="5 6" key="1">
    <citation type="journal article" date="2014" name="Genome Announc.">
        <title>Draft genome sequences of the altered schaedler flora, a defined bacterial community from gnotobiotic mice.</title>
        <authorList>
            <person name="Wannemuehler M.J."/>
            <person name="Overstreet A.M."/>
            <person name="Ward D.V."/>
            <person name="Phillips G.J."/>
        </authorList>
    </citation>
    <scope>NUCLEOTIDE SEQUENCE [LARGE SCALE GENOMIC DNA]</scope>
    <source>
        <strain evidence="5 6">ASF492</strain>
    </source>
</reference>
<gene>
    <name evidence="5" type="ORF">C823_02274</name>
</gene>
<dbReference type="SUPFAM" id="SSF46785">
    <property type="entry name" value="Winged helix' DNA-binding domain"/>
    <property type="match status" value="1"/>
</dbReference>
<dbReference type="Pfam" id="PF00392">
    <property type="entry name" value="GntR"/>
    <property type="match status" value="1"/>
</dbReference>
<dbReference type="Gene3D" id="3.40.1410.10">
    <property type="entry name" value="Chorismate lyase-like"/>
    <property type="match status" value="1"/>
</dbReference>
<dbReference type="GO" id="GO:0003677">
    <property type="term" value="F:DNA binding"/>
    <property type="evidence" value="ECO:0007669"/>
    <property type="project" value="UniProtKB-KW"/>
</dbReference>
<dbReference type="Proteomes" id="UP000012589">
    <property type="component" value="Unassembled WGS sequence"/>
</dbReference>
<dbReference type="SUPFAM" id="SSF64288">
    <property type="entry name" value="Chorismate lyase-like"/>
    <property type="match status" value="1"/>
</dbReference>
<dbReference type="OrthoDB" id="9816541at2"/>
<evidence type="ECO:0000313" key="5">
    <source>
        <dbReference type="EMBL" id="EMZ27605.1"/>
    </source>
</evidence>
<dbReference type="EMBL" id="AQFT01000068">
    <property type="protein sequence ID" value="EMZ27605.1"/>
    <property type="molecule type" value="Genomic_DNA"/>
</dbReference>
<proteinExistence type="predicted"/>
<dbReference type="InterPro" id="IPR011663">
    <property type="entry name" value="UTRA"/>
</dbReference>
<dbReference type="PROSITE" id="PS50949">
    <property type="entry name" value="HTH_GNTR"/>
    <property type="match status" value="1"/>
</dbReference>
<dbReference type="SMART" id="SM00345">
    <property type="entry name" value="HTH_GNTR"/>
    <property type="match status" value="1"/>
</dbReference>
<dbReference type="InterPro" id="IPR028978">
    <property type="entry name" value="Chorismate_lyase_/UTRA_dom_sf"/>
</dbReference>
<keyword evidence="1" id="KW-0805">Transcription regulation</keyword>
<dbReference type="STRING" id="1235802.C823_02274"/>
<dbReference type="eggNOG" id="COG2188">
    <property type="taxonomic scope" value="Bacteria"/>
</dbReference>
<dbReference type="PANTHER" id="PTHR44846:SF12">
    <property type="entry name" value="HTH-TYPE TRANSCRIPTIONAL REGULATOR TRER"/>
    <property type="match status" value="1"/>
</dbReference>
<dbReference type="SMART" id="SM00866">
    <property type="entry name" value="UTRA"/>
    <property type="match status" value="1"/>
</dbReference>
<organism evidence="5 6">
    <name type="scientific">Eubacterium plexicaudatum ASF492</name>
    <dbReference type="NCBI Taxonomy" id="1235802"/>
    <lineage>
        <taxon>Bacteria</taxon>
        <taxon>Bacillati</taxon>
        <taxon>Bacillota</taxon>
        <taxon>Clostridia</taxon>
        <taxon>Eubacteriales</taxon>
        <taxon>Eubacteriaceae</taxon>
        <taxon>Eubacterium</taxon>
    </lineage>
</organism>
<feature type="domain" description="HTH gntR-type" evidence="4">
    <location>
        <begin position="3"/>
        <end position="71"/>
    </location>
</feature>
<dbReference type="PRINTS" id="PR00035">
    <property type="entry name" value="HTHGNTR"/>
</dbReference>
<keyword evidence="3" id="KW-0804">Transcription</keyword>
<dbReference type="GO" id="GO:0045892">
    <property type="term" value="P:negative regulation of DNA-templated transcription"/>
    <property type="evidence" value="ECO:0007669"/>
    <property type="project" value="TreeGrafter"/>
</dbReference>
<evidence type="ECO:0000256" key="1">
    <source>
        <dbReference type="ARBA" id="ARBA00023015"/>
    </source>
</evidence>
<dbReference type="Pfam" id="PF07702">
    <property type="entry name" value="UTRA"/>
    <property type="match status" value="1"/>
</dbReference>
<dbReference type="HOGENOM" id="CLU_063236_5_2_9"/>
<name>N2ANE1_9FIRM</name>
<dbReference type="PANTHER" id="PTHR44846">
    <property type="entry name" value="MANNOSYL-D-GLYCERATE TRANSPORT/METABOLISM SYSTEM REPRESSOR MNGR-RELATED"/>
    <property type="match status" value="1"/>
</dbReference>
<protein>
    <submittedName>
        <fullName evidence="5">Trehalose operon repressor</fullName>
    </submittedName>
</protein>
<dbReference type="InterPro" id="IPR000524">
    <property type="entry name" value="Tscrpt_reg_HTH_GntR"/>
</dbReference>
<accession>N2ANE1</accession>
<dbReference type="GO" id="GO:0003700">
    <property type="term" value="F:DNA-binding transcription factor activity"/>
    <property type="evidence" value="ECO:0007669"/>
    <property type="project" value="InterPro"/>
</dbReference>
<comment type="caution">
    <text evidence="5">The sequence shown here is derived from an EMBL/GenBank/DDBJ whole genome shotgun (WGS) entry which is preliminary data.</text>
</comment>
<evidence type="ECO:0000259" key="4">
    <source>
        <dbReference type="PROSITE" id="PS50949"/>
    </source>
</evidence>
<evidence type="ECO:0000256" key="3">
    <source>
        <dbReference type="ARBA" id="ARBA00023163"/>
    </source>
</evidence>
<evidence type="ECO:0000313" key="6">
    <source>
        <dbReference type="Proteomes" id="UP000012589"/>
    </source>
</evidence>
<dbReference type="Gene3D" id="1.10.10.10">
    <property type="entry name" value="Winged helix-like DNA-binding domain superfamily/Winged helix DNA-binding domain"/>
    <property type="match status" value="1"/>
</dbReference>
<dbReference type="InterPro" id="IPR050679">
    <property type="entry name" value="Bact_HTH_transcr_reg"/>
</dbReference>
<dbReference type="CDD" id="cd07377">
    <property type="entry name" value="WHTH_GntR"/>
    <property type="match status" value="1"/>
</dbReference>